<dbReference type="PANTHER" id="PTHR45228">
    <property type="entry name" value="CYCLIC DI-GMP PHOSPHODIESTERASE TM_0186-RELATED"/>
    <property type="match status" value="1"/>
</dbReference>
<dbReference type="PRINTS" id="PR00038">
    <property type="entry name" value="HTHLUXR"/>
</dbReference>
<dbReference type="InterPro" id="IPR000792">
    <property type="entry name" value="Tscrpt_reg_LuxR_C"/>
</dbReference>
<evidence type="ECO:0000259" key="1">
    <source>
        <dbReference type="PROSITE" id="PS50043"/>
    </source>
</evidence>
<dbReference type="SUPFAM" id="SSF46894">
    <property type="entry name" value="C-terminal effector domain of the bipartite response regulators"/>
    <property type="match status" value="1"/>
</dbReference>
<dbReference type="Pfam" id="PF00196">
    <property type="entry name" value="GerE"/>
    <property type="match status" value="1"/>
</dbReference>
<proteinExistence type="predicted"/>
<dbReference type="PROSITE" id="PS51832">
    <property type="entry name" value="HD_GYP"/>
    <property type="match status" value="2"/>
</dbReference>
<dbReference type="InterPro" id="IPR037522">
    <property type="entry name" value="HD_GYP_dom"/>
</dbReference>
<evidence type="ECO:0000313" key="3">
    <source>
        <dbReference type="EMBL" id="UYM05683.1"/>
    </source>
</evidence>
<reference evidence="3" key="1">
    <citation type="submission" date="2022-01" db="EMBL/GenBank/DDBJ databases">
        <title>Nocardioidaceae gen. sp. A5X3R13.</title>
        <authorList>
            <person name="Lopez Marin M.A."/>
            <person name="Uhlik O."/>
        </authorList>
    </citation>
    <scope>NUCLEOTIDE SEQUENCE</scope>
    <source>
        <strain evidence="3">A5X3R13</strain>
    </source>
</reference>
<name>A0AA46YME2_9ACTN</name>
<dbReference type="GO" id="GO:0006355">
    <property type="term" value="P:regulation of DNA-templated transcription"/>
    <property type="evidence" value="ECO:0007669"/>
    <property type="project" value="InterPro"/>
</dbReference>
<protein>
    <submittedName>
        <fullName evidence="3">LuxR C-terminal-related transcriptional regulator</fullName>
    </submittedName>
</protein>
<sequence>MAVPSRADRSVSGSPPTRRAELLAALSLAIDLGLGQPMEHMLRACVLGTRIAQRIELDQAQQDRVFYATLVSWIGCHADSYDLAGVFGDDIGFRADTYAIDKRGVPLVRFMVTHAATDPRWTVRTAQTLAFLATGRKTLDRIIRSHCVSAGVLATHVGTDEEVAALLAYAFERWDGAGLPDGARHDTIPIEMRIVHLCDTTEVHVRERGREAAIEMLRARRGTQFDPDLVDAVLSDPDELLAGVVGSDAWEAALANAPAERPLNAGELTDALTAIGDFADLKSPYTAGHSRAVASLATDAARVAGLDPEHHRNLLHAGLVHDLGRLGVSNAVWDKQSPLTTAELERVRLHPYLTERILNRVPGLAAIAPLAGAHHERLDGSGYARGLKAAGLDQSSRILAAADRYRTATEPRPHRSARTPAEAAELLRGDVRDLRLDGPSVEAVLTSAGHRARRRHAWPAGLTDREVEVLRRLIHGLSNRQIATELSITEKTARNHLEHIYAKLGVANRTSASLFAVQHGIVDSPGHGN</sequence>
<organism evidence="3 4">
    <name type="scientific">Solicola gregarius</name>
    <dbReference type="NCBI Taxonomy" id="2908642"/>
    <lineage>
        <taxon>Bacteria</taxon>
        <taxon>Bacillati</taxon>
        <taxon>Actinomycetota</taxon>
        <taxon>Actinomycetes</taxon>
        <taxon>Propionibacteriales</taxon>
        <taxon>Nocardioidaceae</taxon>
        <taxon>Solicola</taxon>
    </lineage>
</organism>
<dbReference type="RefSeq" id="WP_271634505.1">
    <property type="nucleotide sequence ID" value="NZ_CP094970.1"/>
</dbReference>
<dbReference type="Pfam" id="PF13487">
    <property type="entry name" value="HD_5"/>
    <property type="match status" value="2"/>
</dbReference>
<feature type="domain" description="HD-GYP" evidence="2">
    <location>
        <begin position="38"/>
        <end position="249"/>
    </location>
</feature>
<dbReference type="AlphaFoldDB" id="A0AA46YME2"/>
<dbReference type="SMART" id="SM00471">
    <property type="entry name" value="HDc"/>
    <property type="match status" value="1"/>
</dbReference>
<dbReference type="PROSITE" id="PS50043">
    <property type="entry name" value="HTH_LUXR_2"/>
    <property type="match status" value="1"/>
</dbReference>
<dbReference type="InterPro" id="IPR052020">
    <property type="entry name" value="Cyclic_di-GMP/3'3'-cGAMP_PDE"/>
</dbReference>
<dbReference type="Gene3D" id="1.10.3210.10">
    <property type="entry name" value="Hypothetical protein af1432"/>
    <property type="match status" value="2"/>
</dbReference>
<gene>
    <name evidence="3" type="ORF">L0C25_00975</name>
</gene>
<dbReference type="EMBL" id="CP094970">
    <property type="protein sequence ID" value="UYM05683.1"/>
    <property type="molecule type" value="Genomic_DNA"/>
</dbReference>
<feature type="domain" description="HD-GYP" evidence="2">
    <location>
        <begin position="264"/>
        <end position="460"/>
    </location>
</feature>
<dbReference type="GO" id="GO:0003677">
    <property type="term" value="F:DNA binding"/>
    <property type="evidence" value="ECO:0007669"/>
    <property type="project" value="InterPro"/>
</dbReference>
<dbReference type="Gene3D" id="1.10.10.10">
    <property type="entry name" value="Winged helix-like DNA-binding domain superfamily/Winged helix DNA-binding domain"/>
    <property type="match status" value="1"/>
</dbReference>
<evidence type="ECO:0000259" key="2">
    <source>
        <dbReference type="PROSITE" id="PS51832"/>
    </source>
</evidence>
<keyword evidence="4" id="KW-1185">Reference proteome</keyword>
<dbReference type="CDD" id="cd00077">
    <property type="entry name" value="HDc"/>
    <property type="match status" value="2"/>
</dbReference>
<dbReference type="InterPro" id="IPR003607">
    <property type="entry name" value="HD/PDEase_dom"/>
</dbReference>
<accession>A0AA46YME2</accession>
<dbReference type="SMART" id="SM00421">
    <property type="entry name" value="HTH_LUXR"/>
    <property type="match status" value="1"/>
</dbReference>
<feature type="domain" description="HTH luxR-type" evidence="1">
    <location>
        <begin position="455"/>
        <end position="520"/>
    </location>
</feature>
<dbReference type="KEGG" id="sgrg:L0C25_00975"/>
<dbReference type="InterPro" id="IPR036388">
    <property type="entry name" value="WH-like_DNA-bd_sf"/>
</dbReference>
<dbReference type="SUPFAM" id="SSF109604">
    <property type="entry name" value="HD-domain/PDEase-like"/>
    <property type="match status" value="2"/>
</dbReference>
<dbReference type="InterPro" id="IPR016032">
    <property type="entry name" value="Sig_transdc_resp-reg_C-effctor"/>
</dbReference>
<dbReference type="CDD" id="cd06170">
    <property type="entry name" value="LuxR_C_like"/>
    <property type="match status" value="1"/>
</dbReference>
<dbReference type="Proteomes" id="UP001164390">
    <property type="component" value="Chromosome"/>
</dbReference>
<evidence type="ECO:0000313" key="4">
    <source>
        <dbReference type="Proteomes" id="UP001164390"/>
    </source>
</evidence>